<dbReference type="InterPro" id="IPR006059">
    <property type="entry name" value="SBP"/>
</dbReference>
<reference evidence="2" key="1">
    <citation type="submission" date="2019-09" db="EMBL/GenBank/DDBJ databases">
        <title>Characterisation of the sponge microbiome using genome-centric metagenomics.</title>
        <authorList>
            <person name="Engelberts J.P."/>
            <person name="Robbins S.J."/>
            <person name="De Goeij J.M."/>
            <person name="Aranda M."/>
            <person name="Bell S.C."/>
            <person name="Webster N.S."/>
        </authorList>
    </citation>
    <scope>NUCLEOTIDE SEQUENCE</scope>
    <source>
        <strain evidence="2">SB0664_bin_27</strain>
    </source>
</reference>
<proteinExistence type="predicted"/>
<feature type="chain" id="PRO_5025345618" evidence="1">
    <location>
        <begin position="35"/>
        <end position="468"/>
    </location>
</feature>
<dbReference type="AlphaFoldDB" id="A0A6B0YQ18"/>
<evidence type="ECO:0000313" key="2">
    <source>
        <dbReference type="EMBL" id="MXY93003.1"/>
    </source>
</evidence>
<dbReference type="EMBL" id="VXRG01000053">
    <property type="protein sequence ID" value="MXY93003.1"/>
    <property type="molecule type" value="Genomic_DNA"/>
</dbReference>
<dbReference type="Gene3D" id="3.40.190.10">
    <property type="entry name" value="Periplasmic binding protein-like II"/>
    <property type="match status" value="1"/>
</dbReference>
<protein>
    <submittedName>
        <fullName evidence="2">Extracellular solute-binding protein</fullName>
    </submittedName>
</protein>
<comment type="caution">
    <text evidence="2">The sequence shown here is derived from an EMBL/GenBank/DDBJ whole genome shotgun (WGS) entry which is preliminary data.</text>
</comment>
<sequence length="468" mass="50980">MSRKLYSRREVLRTTAGAAGVGLLAACAAPMAPADGGAAIPNEQRQGVLWGLQYDPHVEAYQRLADLFESQGGGTFEVQPQAWPIPPKVIAALAAGTQPDAACIMGEQLTSLHLHQALVPCLEQVYNHMGVDPDESFVGDAIGAYTWQGEIWGVPTEANGVGNMVNVPSEDVIALGLEDQYPPLNGEVFFESYPSMWELAKALQVEEDGKVTKWGLSSQGWDDMSYLGILRTLLDKKGMDWWDLENKQFNINTEEGMEAMRLYVEAPVEMGIETQLDQSHVDAALAGKVALARGNGTPSLPMSWELGYTYVMCGAPMVFEGELPLFAGEGGWGFISLKQSHNPDMAIEFLRMLVTHEGQLEYAKIYGGAVHTSWKDLVGVYDHFTHPDPDGPQVGMAKILQEHLQPLTTFEGVGFGSIAEIGSAITEGASEVRQGNIGSEEAVELIQTRCEAQYQEYVSDVRELGLEP</sequence>
<dbReference type="PROSITE" id="PS51318">
    <property type="entry name" value="TAT"/>
    <property type="match status" value="1"/>
</dbReference>
<name>A0A6B0YQ18_9CHLR</name>
<dbReference type="Pfam" id="PF13416">
    <property type="entry name" value="SBP_bac_8"/>
    <property type="match status" value="1"/>
</dbReference>
<dbReference type="PROSITE" id="PS51257">
    <property type="entry name" value="PROKAR_LIPOPROTEIN"/>
    <property type="match status" value="1"/>
</dbReference>
<accession>A0A6B0YQ18</accession>
<evidence type="ECO:0000256" key="1">
    <source>
        <dbReference type="SAM" id="SignalP"/>
    </source>
</evidence>
<feature type="signal peptide" evidence="1">
    <location>
        <begin position="1"/>
        <end position="34"/>
    </location>
</feature>
<organism evidence="2">
    <name type="scientific">Caldilineaceae bacterium SB0664_bin_27</name>
    <dbReference type="NCBI Taxonomy" id="2605260"/>
    <lineage>
        <taxon>Bacteria</taxon>
        <taxon>Bacillati</taxon>
        <taxon>Chloroflexota</taxon>
        <taxon>Caldilineae</taxon>
        <taxon>Caldilineales</taxon>
        <taxon>Caldilineaceae</taxon>
    </lineage>
</organism>
<gene>
    <name evidence="2" type="ORF">F4Y42_06080</name>
</gene>
<dbReference type="InterPro" id="IPR006311">
    <property type="entry name" value="TAT_signal"/>
</dbReference>
<dbReference type="SUPFAM" id="SSF53850">
    <property type="entry name" value="Periplasmic binding protein-like II"/>
    <property type="match status" value="1"/>
</dbReference>
<keyword evidence="1" id="KW-0732">Signal</keyword>